<dbReference type="EMBL" id="LN679167">
    <property type="protein sequence ID" value="CEL62366.1"/>
    <property type="molecule type" value="Genomic_DNA"/>
</dbReference>
<evidence type="ECO:0000256" key="9">
    <source>
        <dbReference type="RuleBase" id="RU368022"/>
    </source>
</evidence>
<organism evidence="11 12">
    <name type="scientific">Thanatephorus cucumeris (strain AG1-IB / isolate 7/3/14)</name>
    <name type="common">Lettuce bottom rot fungus</name>
    <name type="synonym">Rhizoctonia solani</name>
    <dbReference type="NCBI Taxonomy" id="1108050"/>
    <lineage>
        <taxon>Eukaryota</taxon>
        <taxon>Fungi</taxon>
        <taxon>Dikarya</taxon>
        <taxon>Basidiomycota</taxon>
        <taxon>Agaricomycotina</taxon>
        <taxon>Agaricomycetes</taxon>
        <taxon>Cantharellales</taxon>
        <taxon>Ceratobasidiaceae</taxon>
        <taxon>Rhizoctonia</taxon>
        <taxon>Rhizoctonia solani AG-1</taxon>
    </lineage>
</organism>
<comment type="subcellular location">
    <subcellularLocation>
        <location evidence="1 9">Nucleus</location>
    </subcellularLocation>
</comment>
<evidence type="ECO:0000256" key="1">
    <source>
        <dbReference type="ARBA" id="ARBA00004123"/>
    </source>
</evidence>
<dbReference type="AlphaFoldDB" id="A0A0B7FWL3"/>
<dbReference type="GO" id="GO:0035267">
    <property type="term" value="C:NuA4 histone acetyltransferase complex"/>
    <property type="evidence" value="ECO:0007669"/>
    <property type="project" value="UniProtKB-UniRule"/>
</dbReference>
<keyword evidence="12" id="KW-1185">Reference proteome</keyword>
<evidence type="ECO:0000256" key="4">
    <source>
        <dbReference type="ARBA" id="ARBA00022853"/>
    </source>
</evidence>
<name>A0A0B7FWL3_THACB</name>
<comment type="similarity">
    <text evidence="2 9">Belongs to the EAF6 family.</text>
</comment>
<dbReference type="Proteomes" id="UP000059188">
    <property type="component" value="Unassembled WGS sequence"/>
</dbReference>
<evidence type="ECO:0000256" key="2">
    <source>
        <dbReference type="ARBA" id="ARBA00010916"/>
    </source>
</evidence>
<keyword evidence="4 9" id="KW-0156">Chromatin regulator</keyword>
<evidence type="ECO:0000256" key="10">
    <source>
        <dbReference type="SAM" id="MobiDB-lite"/>
    </source>
</evidence>
<accession>A0A0B7FWL3</accession>
<evidence type="ECO:0000256" key="8">
    <source>
        <dbReference type="ARBA" id="ARBA00023242"/>
    </source>
</evidence>
<dbReference type="GO" id="GO:0005634">
    <property type="term" value="C:nucleus"/>
    <property type="evidence" value="ECO:0007669"/>
    <property type="project" value="UniProtKB-SubCell"/>
</dbReference>
<comment type="subunit">
    <text evidence="9">Component of the NuA4 histone acetyltransferase complex.</text>
</comment>
<evidence type="ECO:0000256" key="6">
    <source>
        <dbReference type="ARBA" id="ARBA00023054"/>
    </source>
</evidence>
<keyword evidence="6" id="KW-0175">Coiled coil</keyword>
<protein>
    <recommendedName>
        <fullName evidence="3 9">Chromatin modification-related protein EAF6</fullName>
    </recommendedName>
</protein>
<evidence type="ECO:0000256" key="7">
    <source>
        <dbReference type="ARBA" id="ARBA00023163"/>
    </source>
</evidence>
<dbReference type="OrthoDB" id="440324at2759"/>
<keyword evidence="7 9" id="KW-0804">Transcription</keyword>
<dbReference type="GO" id="GO:0006281">
    <property type="term" value="P:DNA repair"/>
    <property type="evidence" value="ECO:0007669"/>
    <property type="project" value="UniProtKB-UniRule"/>
</dbReference>
<dbReference type="GO" id="GO:0006325">
    <property type="term" value="P:chromatin organization"/>
    <property type="evidence" value="ECO:0007669"/>
    <property type="project" value="UniProtKB-KW"/>
</dbReference>
<comment type="function">
    <text evidence="9">Component of the NuA4 histone acetyltransferase complex which is involved in transcriptional activation of selected genes principally by acetylation of nucleosomal histone H4 and H2A. The NuA4 complex is also involved in DNA repair.</text>
</comment>
<feature type="compositionally biased region" description="Basic and acidic residues" evidence="10">
    <location>
        <begin position="147"/>
        <end position="157"/>
    </location>
</feature>
<feature type="region of interest" description="Disordered" evidence="10">
    <location>
        <begin position="138"/>
        <end position="190"/>
    </location>
</feature>
<reference evidence="11 12" key="1">
    <citation type="submission" date="2014-11" db="EMBL/GenBank/DDBJ databases">
        <authorList>
            <person name="Wibberg Daniel"/>
        </authorList>
    </citation>
    <scope>NUCLEOTIDE SEQUENCE [LARGE SCALE GENOMIC DNA]</scope>
    <source>
        <strain evidence="11">Rhizoctonia solani AG1-IB 7/3/14</strain>
    </source>
</reference>
<dbReference type="Pfam" id="PF09340">
    <property type="entry name" value="NuA4"/>
    <property type="match status" value="1"/>
</dbReference>
<evidence type="ECO:0000256" key="3">
    <source>
        <dbReference type="ARBA" id="ARBA00018504"/>
    </source>
</evidence>
<proteinExistence type="inferred from homology"/>
<gene>
    <name evidence="11" type="ORF">RSOLAG1IB_10411</name>
</gene>
<keyword evidence="9" id="KW-0234">DNA repair</keyword>
<dbReference type="PANTHER" id="PTHR13476">
    <property type="entry name" value="CHROMATIN MODIFICATION-RELATED PROTEIN MEAF6"/>
    <property type="match status" value="1"/>
</dbReference>
<keyword evidence="8 9" id="KW-0539">Nucleus</keyword>
<evidence type="ECO:0000313" key="11">
    <source>
        <dbReference type="EMBL" id="CEL62366.1"/>
    </source>
</evidence>
<sequence length="190" mass="21107">MSTEAEGKALYEGARKDLVNALMKRKEIDKQLAALESQIYTFEGNYLTETTNSGGNIIQGFESYLKHPNAANRKKYEITDGDRIFSNSSSTYGKASQTRALFLPYTKFILQQSLVVNGDADRSADDVGVGSHVTVAVPAARQGSEARSIDSRRDRDSKQKKRPNNQRDDEGTPPLAGTTRKKRPRMDTED</sequence>
<evidence type="ECO:0000313" key="12">
    <source>
        <dbReference type="Proteomes" id="UP000059188"/>
    </source>
</evidence>
<dbReference type="STRING" id="1108050.A0A0B7FWL3"/>
<keyword evidence="9" id="KW-0227">DNA damage</keyword>
<evidence type="ECO:0000256" key="5">
    <source>
        <dbReference type="ARBA" id="ARBA00023015"/>
    </source>
</evidence>
<dbReference type="InterPro" id="IPR015418">
    <property type="entry name" value="Eaf6"/>
</dbReference>
<keyword evidence="5 9" id="KW-0805">Transcription regulation</keyword>